<dbReference type="AlphaFoldDB" id="A0A811RXG4"/>
<name>A0A811RXG4_9POAL</name>
<comment type="caution">
    <text evidence="1">The sequence shown here is derived from an EMBL/GenBank/DDBJ whole genome shotgun (WGS) entry which is preliminary data.</text>
</comment>
<evidence type="ECO:0000313" key="2">
    <source>
        <dbReference type="Proteomes" id="UP000604825"/>
    </source>
</evidence>
<evidence type="ECO:0000313" key="1">
    <source>
        <dbReference type="EMBL" id="CAD6333831.1"/>
    </source>
</evidence>
<protein>
    <submittedName>
        <fullName evidence="1">Uncharacterized protein</fullName>
    </submittedName>
</protein>
<proteinExistence type="predicted"/>
<accession>A0A811RXG4</accession>
<keyword evidence="2" id="KW-1185">Reference proteome</keyword>
<gene>
    <name evidence="1" type="ORF">NCGR_LOCUS57929</name>
</gene>
<sequence>MARAAPMWEYLGLGDQSAVAEGHLSEESMTGIAWMVLGSASGEPSVDEGLAPFSVFKPRLVDLPYLGTVFVSLAPRGGPHMLDDGPKADTWLELMKWRGAFDELVAFFYDSIAEMMGPYGDVLRSSTGDICLLWGENRPDGRDAIAGAEVLVQFSQRKSDLIREWEKAAPWALSSPSDGGTRSLPTLLPNPYPPTGKRVAALMEALVREGDGARSVVARLDSELAAEWEAKCNAEARAEVSRQKVVEAKEAC</sequence>
<organism evidence="1 2">
    <name type="scientific">Miscanthus lutarioriparius</name>
    <dbReference type="NCBI Taxonomy" id="422564"/>
    <lineage>
        <taxon>Eukaryota</taxon>
        <taxon>Viridiplantae</taxon>
        <taxon>Streptophyta</taxon>
        <taxon>Embryophyta</taxon>
        <taxon>Tracheophyta</taxon>
        <taxon>Spermatophyta</taxon>
        <taxon>Magnoliopsida</taxon>
        <taxon>Liliopsida</taxon>
        <taxon>Poales</taxon>
        <taxon>Poaceae</taxon>
        <taxon>PACMAD clade</taxon>
        <taxon>Panicoideae</taxon>
        <taxon>Andropogonodae</taxon>
        <taxon>Andropogoneae</taxon>
        <taxon>Saccharinae</taxon>
        <taxon>Miscanthus</taxon>
    </lineage>
</organism>
<dbReference type="Proteomes" id="UP000604825">
    <property type="component" value="Unassembled WGS sequence"/>
</dbReference>
<reference evidence="1" key="1">
    <citation type="submission" date="2020-10" db="EMBL/GenBank/DDBJ databases">
        <authorList>
            <person name="Han B."/>
            <person name="Lu T."/>
            <person name="Zhao Q."/>
            <person name="Huang X."/>
            <person name="Zhao Y."/>
        </authorList>
    </citation>
    <scope>NUCLEOTIDE SEQUENCE</scope>
</reference>
<dbReference type="EMBL" id="CAJGYO010000017">
    <property type="protein sequence ID" value="CAD6333831.1"/>
    <property type="molecule type" value="Genomic_DNA"/>
</dbReference>